<name>A0A9W7SL15_9PEZI</name>
<evidence type="ECO:0000256" key="1">
    <source>
        <dbReference type="SAM" id="MobiDB-lite"/>
    </source>
</evidence>
<feature type="compositionally biased region" description="Basic and acidic residues" evidence="1">
    <location>
        <begin position="74"/>
        <end position="94"/>
    </location>
</feature>
<proteinExistence type="predicted"/>
<feature type="region of interest" description="Disordered" evidence="1">
    <location>
        <begin position="1"/>
        <end position="35"/>
    </location>
</feature>
<dbReference type="EMBL" id="RIBY02002278">
    <property type="protein sequence ID" value="KAH9820962.1"/>
    <property type="molecule type" value="Genomic_DNA"/>
</dbReference>
<evidence type="ECO:0000313" key="2">
    <source>
        <dbReference type="EMBL" id="KAH9820962.1"/>
    </source>
</evidence>
<protein>
    <submittedName>
        <fullName evidence="2">Uncharacterized protein</fullName>
    </submittedName>
</protein>
<feature type="compositionally biased region" description="Basic and acidic residues" evidence="1">
    <location>
        <begin position="19"/>
        <end position="30"/>
    </location>
</feature>
<dbReference type="Proteomes" id="UP001138500">
    <property type="component" value="Unassembled WGS sequence"/>
</dbReference>
<evidence type="ECO:0000313" key="3">
    <source>
        <dbReference type="Proteomes" id="UP001138500"/>
    </source>
</evidence>
<organism evidence="2 3">
    <name type="scientific">Teratosphaeria destructans</name>
    <dbReference type="NCBI Taxonomy" id="418781"/>
    <lineage>
        <taxon>Eukaryota</taxon>
        <taxon>Fungi</taxon>
        <taxon>Dikarya</taxon>
        <taxon>Ascomycota</taxon>
        <taxon>Pezizomycotina</taxon>
        <taxon>Dothideomycetes</taxon>
        <taxon>Dothideomycetidae</taxon>
        <taxon>Mycosphaerellales</taxon>
        <taxon>Teratosphaeriaceae</taxon>
        <taxon>Teratosphaeria</taxon>
    </lineage>
</organism>
<feature type="region of interest" description="Disordered" evidence="1">
    <location>
        <begin position="50"/>
        <end position="100"/>
    </location>
</feature>
<accession>A0A9W7SL15</accession>
<reference evidence="2 3" key="2">
    <citation type="journal article" date="2021" name="Curr. Genet.">
        <title>Genetic response to nitrogen starvation in the aggressive Eucalyptus foliar pathogen Teratosphaeria destructans.</title>
        <authorList>
            <person name="Havenga M."/>
            <person name="Wingfield B.D."/>
            <person name="Wingfield M.J."/>
            <person name="Dreyer L.L."/>
            <person name="Roets F."/>
            <person name="Aylward J."/>
        </authorList>
    </citation>
    <scope>NUCLEOTIDE SEQUENCE [LARGE SCALE GENOMIC DNA]</scope>
    <source>
        <strain evidence="2">CMW44962</strain>
    </source>
</reference>
<comment type="caution">
    <text evidence="2">The sequence shown here is derived from an EMBL/GenBank/DDBJ whole genome shotgun (WGS) entry which is preliminary data.</text>
</comment>
<reference evidence="2 3" key="1">
    <citation type="journal article" date="2018" name="IMA Fungus">
        <title>IMA Genome-F 10: Nine draft genome sequences of Claviceps purpurea s.lat., including C. arundinis, C. humidiphila, and C. cf. spartinae, pseudomolecules for the pitch canker pathogen Fusarium circinatum, draft genome of Davidsoniella eucalypti, Grosmannia galeiformis, Quambalaria eucalypti, and Teratosphaeria destructans.</title>
        <authorList>
            <person name="Wingfield B.D."/>
            <person name="Liu M."/>
            <person name="Nguyen H.D."/>
            <person name="Lane F.A."/>
            <person name="Morgan S.W."/>
            <person name="De Vos L."/>
            <person name="Wilken P.M."/>
            <person name="Duong T.A."/>
            <person name="Aylward J."/>
            <person name="Coetzee M.P."/>
            <person name="Dadej K."/>
            <person name="De Beer Z.W."/>
            <person name="Findlay W."/>
            <person name="Havenga M."/>
            <person name="Kolarik M."/>
            <person name="Menzies J.G."/>
            <person name="Naidoo K."/>
            <person name="Pochopski O."/>
            <person name="Shoukouhi P."/>
            <person name="Santana Q.C."/>
            <person name="Seifert K.A."/>
            <person name="Soal N."/>
            <person name="Steenkamp E.T."/>
            <person name="Tatham C.T."/>
            <person name="van der Nest M.A."/>
            <person name="Wingfield M.J."/>
        </authorList>
    </citation>
    <scope>NUCLEOTIDE SEQUENCE [LARGE SCALE GENOMIC DNA]</scope>
    <source>
        <strain evidence="2">CMW44962</strain>
    </source>
</reference>
<dbReference type="AlphaFoldDB" id="A0A9W7SL15"/>
<gene>
    <name evidence="2" type="ORF">Tdes44962_MAKER05052</name>
</gene>
<keyword evidence="3" id="KW-1185">Reference proteome</keyword>
<sequence>MSGEQRERQQISPRGKRQFAHEEAERKGSVEMEMETSNFLARTKGLEVRSSISRHGQARLAISTAGSRGSEGAKAAKERRSQLRGRREDQRDQGKQVVYA</sequence>